<dbReference type="SUPFAM" id="SSF109854">
    <property type="entry name" value="DinB/YfiT-like putative metalloenzymes"/>
    <property type="match status" value="1"/>
</dbReference>
<dbReference type="Gene3D" id="1.20.120.450">
    <property type="entry name" value="dinb family like domain"/>
    <property type="match status" value="1"/>
</dbReference>
<dbReference type="GO" id="GO:0016853">
    <property type="term" value="F:isomerase activity"/>
    <property type="evidence" value="ECO:0007669"/>
    <property type="project" value="UniProtKB-KW"/>
</dbReference>
<sequence>MVIEAARTTRNALAGAPRDAWSGEVPHLDWTVRETVAHAIKSAYFCGIDLAAGDLRMRAPSVVVDAEAPVDHLLDGLLGAARLTSHVVRAAAPHALGYDPDGPADASGFAAMCCAELLIHGWDAATGLAVPLTADARLASAVLARLFPELVPQGDPWSELLWACGRIALPGKGKRVNWTWWVRPLDEH</sequence>
<dbReference type="EMBL" id="SNXZ01000004">
    <property type="protein sequence ID" value="TDP96279.1"/>
    <property type="molecule type" value="Genomic_DNA"/>
</dbReference>
<dbReference type="InterPro" id="IPR034660">
    <property type="entry name" value="DinB/YfiT-like"/>
</dbReference>
<evidence type="ECO:0000313" key="2">
    <source>
        <dbReference type="EMBL" id="TDP96279.1"/>
    </source>
</evidence>
<reference evidence="2 3" key="1">
    <citation type="submission" date="2019-03" db="EMBL/GenBank/DDBJ databases">
        <title>Genomic Encyclopedia of Type Strains, Phase IV (KMG-IV): sequencing the most valuable type-strain genomes for metagenomic binning, comparative biology and taxonomic classification.</title>
        <authorList>
            <person name="Goeker M."/>
        </authorList>
    </citation>
    <scope>NUCLEOTIDE SEQUENCE [LARGE SCALE GENOMIC DNA]</scope>
    <source>
        <strain evidence="2 3">DSM 45361</strain>
    </source>
</reference>
<dbReference type="GO" id="GO:0046872">
    <property type="term" value="F:metal ion binding"/>
    <property type="evidence" value="ECO:0007669"/>
    <property type="project" value="InterPro"/>
</dbReference>
<dbReference type="Pfam" id="PF11716">
    <property type="entry name" value="MDMPI_N"/>
    <property type="match status" value="1"/>
</dbReference>
<comment type="caution">
    <text evidence="2">The sequence shown here is derived from an EMBL/GenBank/DDBJ whole genome shotgun (WGS) entry which is preliminary data.</text>
</comment>
<evidence type="ECO:0000313" key="3">
    <source>
        <dbReference type="Proteomes" id="UP000295444"/>
    </source>
</evidence>
<keyword evidence="3" id="KW-1185">Reference proteome</keyword>
<protein>
    <submittedName>
        <fullName evidence="2">Mycothiol maleylpyruvate isomerase-like protein</fullName>
    </submittedName>
</protein>
<keyword evidence="2" id="KW-0670">Pyruvate</keyword>
<gene>
    <name evidence="2" type="ORF">EV186_104263</name>
</gene>
<name>A0A4R6S8I3_LABRH</name>
<dbReference type="InterPro" id="IPR024344">
    <property type="entry name" value="MDMPI_metal-binding"/>
</dbReference>
<dbReference type="AlphaFoldDB" id="A0A4R6S8I3"/>
<accession>A0A4R6S8I3</accession>
<evidence type="ECO:0000259" key="1">
    <source>
        <dbReference type="Pfam" id="PF11716"/>
    </source>
</evidence>
<proteinExistence type="predicted"/>
<organism evidence="2 3">
    <name type="scientific">Labedaea rhizosphaerae</name>
    <dbReference type="NCBI Taxonomy" id="598644"/>
    <lineage>
        <taxon>Bacteria</taxon>
        <taxon>Bacillati</taxon>
        <taxon>Actinomycetota</taxon>
        <taxon>Actinomycetes</taxon>
        <taxon>Pseudonocardiales</taxon>
        <taxon>Pseudonocardiaceae</taxon>
        <taxon>Labedaea</taxon>
    </lineage>
</organism>
<keyword evidence="2" id="KW-0413">Isomerase</keyword>
<feature type="domain" description="Mycothiol-dependent maleylpyruvate isomerase metal-binding" evidence="1">
    <location>
        <begin position="5"/>
        <end position="125"/>
    </location>
</feature>
<dbReference type="Proteomes" id="UP000295444">
    <property type="component" value="Unassembled WGS sequence"/>
</dbReference>